<reference evidence="10 11" key="1">
    <citation type="submission" date="2018-09" db="EMBL/GenBank/DDBJ databases">
        <title>Complete genome sequence of Euzebya sp. DY32-46 isolated from seawater of Pacific Ocean.</title>
        <authorList>
            <person name="Xu L."/>
            <person name="Wu Y.-H."/>
            <person name="Xu X.-W."/>
        </authorList>
    </citation>
    <scope>NUCLEOTIDE SEQUENCE [LARGE SCALE GENOMIC DNA]</scope>
    <source>
        <strain evidence="10 11">DY32-46</strain>
    </source>
</reference>
<dbReference type="Gene3D" id="3.90.1150.10">
    <property type="entry name" value="Aspartate Aminotransferase, domain 1"/>
    <property type="match status" value="1"/>
</dbReference>
<dbReference type="KEGG" id="euz:DVS28_a2284"/>
<dbReference type="InterPro" id="IPR015422">
    <property type="entry name" value="PyrdxlP-dep_Trfase_small"/>
</dbReference>
<dbReference type="Proteomes" id="UP000264006">
    <property type="component" value="Chromosome"/>
</dbReference>
<keyword evidence="4" id="KW-0479">Metal-binding</keyword>
<feature type="domain" description="Aminotransferase class V" evidence="9">
    <location>
        <begin position="12"/>
        <end position="365"/>
    </location>
</feature>
<dbReference type="GO" id="GO:0031071">
    <property type="term" value="F:cysteine desulfurase activity"/>
    <property type="evidence" value="ECO:0007669"/>
    <property type="project" value="UniProtKB-EC"/>
</dbReference>
<evidence type="ECO:0000256" key="1">
    <source>
        <dbReference type="ARBA" id="ARBA00001933"/>
    </source>
</evidence>
<evidence type="ECO:0000259" key="9">
    <source>
        <dbReference type="Pfam" id="PF00266"/>
    </source>
</evidence>
<evidence type="ECO:0000256" key="8">
    <source>
        <dbReference type="ARBA" id="ARBA00050776"/>
    </source>
</evidence>
<dbReference type="RefSeq" id="WP_114591536.1">
    <property type="nucleotide sequence ID" value="NZ_CP031165.1"/>
</dbReference>
<dbReference type="PANTHER" id="PTHR11601">
    <property type="entry name" value="CYSTEINE DESULFURYLASE FAMILY MEMBER"/>
    <property type="match status" value="1"/>
</dbReference>
<evidence type="ECO:0000256" key="5">
    <source>
        <dbReference type="ARBA" id="ARBA00022898"/>
    </source>
</evidence>
<dbReference type="InterPro" id="IPR016454">
    <property type="entry name" value="Cysteine_dSase"/>
</dbReference>
<keyword evidence="6" id="KW-0408">Iron</keyword>
<keyword evidence="5" id="KW-0663">Pyridoxal phosphate</keyword>
<evidence type="ECO:0000256" key="4">
    <source>
        <dbReference type="ARBA" id="ARBA00022723"/>
    </source>
</evidence>
<dbReference type="Pfam" id="PF00266">
    <property type="entry name" value="Aminotran_5"/>
    <property type="match status" value="1"/>
</dbReference>
<comment type="similarity">
    <text evidence="2">Belongs to the class-V pyridoxal-phosphate-dependent aminotransferase family. NifS/IscS subfamily.</text>
</comment>
<dbReference type="PIRSF" id="PIRSF005572">
    <property type="entry name" value="NifS"/>
    <property type="match status" value="1"/>
</dbReference>
<dbReference type="InterPro" id="IPR015424">
    <property type="entry name" value="PyrdxlP-dep_Trfase"/>
</dbReference>
<dbReference type="Gene3D" id="3.40.640.10">
    <property type="entry name" value="Type I PLP-dependent aspartate aminotransferase-like (Major domain)"/>
    <property type="match status" value="1"/>
</dbReference>
<dbReference type="AlphaFoldDB" id="A0A346XXL9"/>
<evidence type="ECO:0000256" key="2">
    <source>
        <dbReference type="ARBA" id="ARBA00006490"/>
    </source>
</evidence>
<dbReference type="OrthoDB" id="9808002at2"/>
<evidence type="ECO:0000256" key="6">
    <source>
        <dbReference type="ARBA" id="ARBA00023004"/>
    </source>
</evidence>
<evidence type="ECO:0000313" key="11">
    <source>
        <dbReference type="Proteomes" id="UP000264006"/>
    </source>
</evidence>
<protein>
    <submittedName>
        <fullName evidence="10">Cysteine desulfurase</fullName>
    </submittedName>
</protein>
<dbReference type="GO" id="GO:0051536">
    <property type="term" value="F:iron-sulfur cluster binding"/>
    <property type="evidence" value="ECO:0007669"/>
    <property type="project" value="UniProtKB-KW"/>
</dbReference>
<keyword evidence="11" id="KW-1185">Reference proteome</keyword>
<comment type="catalytic activity">
    <reaction evidence="8">
        <text>(sulfur carrier)-H + L-cysteine = (sulfur carrier)-SH + L-alanine</text>
        <dbReference type="Rhea" id="RHEA:43892"/>
        <dbReference type="Rhea" id="RHEA-COMP:14737"/>
        <dbReference type="Rhea" id="RHEA-COMP:14739"/>
        <dbReference type="ChEBI" id="CHEBI:29917"/>
        <dbReference type="ChEBI" id="CHEBI:35235"/>
        <dbReference type="ChEBI" id="CHEBI:57972"/>
        <dbReference type="ChEBI" id="CHEBI:64428"/>
        <dbReference type="EC" id="2.8.1.7"/>
    </reaction>
</comment>
<proteinExistence type="inferred from homology"/>
<evidence type="ECO:0000256" key="3">
    <source>
        <dbReference type="ARBA" id="ARBA00022679"/>
    </source>
</evidence>
<gene>
    <name evidence="10" type="ORF">DVS28_a2284</name>
</gene>
<comment type="cofactor">
    <cofactor evidence="1">
        <name>pyridoxal 5'-phosphate</name>
        <dbReference type="ChEBI" id="CHEBI:597326"/>
    </cofactor>
</comment>
<organism evidence="10 11">
    <name type="scientific">Euzebya pacifica</name>
    <dbReference type="NCBI Taxonomy" id="1608957"/>
    <lineage>
        <taxon>Bacteria</taxon>
        <taxon>Bacillati</taxon>
        <taxon>Actinomycetota</taxon>
        <taxon>Nitriliruptoria</taxon>
        <taxon>Euzebyales</taxon>
    </lineage>
</organism>
<dbReference type="EMBL" id="CP031165">
    <property type="protein sequence ID" value="AXV06966.1"/>
    <property type="molecule type" value="Genomic_DNA"/>
</dbReference>
<accession>A0A346XXL9</accession>
<sequence length="396" mass="41499">MPPPPAGPRPHLDIASASPWHPRALVALTQVAEGFPADPTRLHRAGRDASDLLERARGAVAEELGGRADATTFTSGATEAIHLAIRGTAAADATRPKRIVSCAVEHSAVLAAADAVAATGSHEHVRVGVDADGRIRLDELEEVLADGAVLVNVQHANHEVGTVQPVAEVARLCREADALLHVDAAQTAGRLPVSLERLDADYLSISAAKFGGGRGVGALLTSPRARLQGILTGDERERRRRAGLQNLPGIAAMAEVLATLRPRNPAGEAGSEVTRADAVRRHLRARLAQSVPDLEVHGPQHDSLPHLVACSALYVEGQALVTALDAVGWAVHSGSSCATTSGEPSHVLVAMEALTHGHVRVSFDHRFGTDHADAFVDDLARVVAEQRARLGIEPGT</sequence>
<dbReference type="InterPro" id="IPR000192">
    <property type="entry name" value="Aminotrans_V_dom"/>
</dbReference>
<keyword evidence="7" id="KW-0411">Iron-sulfur</keyword>
<keyword evidence="3" id="KW-0808">Transferase</keyword>
<dbReference type="SUPFAM" id="SSF53383">
    <property type="entry name" value="PLP-dependent transferases"/>
    <property type="match status" value="1"/>
</dbReference>
<dbReference type="PANTHER" id="PTHR11601:SF34">
    <property type="entry name" value="CYSTEINE DESULFURASE"/>
    <property type="match status" value="1"/>
</dbReference>
<dbReference type="GO" id="GO:0046872">
    <property type="term" value="F:metal ion binding"/>
    <property type="evidence" value="ECO:0007669"/>
    <property type="project" value="UniProtKB-KW"/>
</dbReference>
<name>A0A346XXL9_9ACTN</name>
<dbReference type="InterPro" id="IPR015421">
    <property type="entry name" value="PyrdxlP-dep_Trfase_major"/>
</dbReference>
<evidence type="ECO:0000313" key="10">
    <source>
        <dbReference type="EMBL" id="AXV06966.1"/>
    </source>
</evidence>
<evidence type="ECO:0000256" key="7">
    <source>
        <dbReference type="ARBA" id="ARBA00023014"/>
    </source>
</evidence>